<accession>A0A238D7X6</accession>
<feature type="compositionally biased region" description="Pro residues" evidence="1">
    <location>
        <begin position="394"/>
        <end position="403"/>
    </location>
</feature>
<dbReference type="AlphaFoldDB" id="A0A238D7X6"/>
<feature type="region of interest" description="Disordered" evidence="1">
    <location>
        <begin position="343"/>
        <end position="369"/>
    </location>
</feature>
<proteinExistence type="predicted"/>
<keyword evidence="3" id="KW-1185">Reference proteome</keyword>
<feature type="compositionally biased region" description="Polar residues" evidence="1">
    <location>
        <begin position="355"/>
        <end position="369"/>
    </location>
</feature>
<sequence>MHDEPLPHDRKALDLEHGQAPHRQFEFERMQGQDAQAQTRFHRLLDRLVAAHFHHRMKLHAVPREMPLGRFARSRAGLAGDEGFAFQVLERDSALPHQRMRRRGNHDERVVEKGLGDQLSVLWRLAHDRQILVRCGQHVQDLFLVRHLQPHLHFGVPAAECSDQLGREVVRCARHHQIQFASAHAAEFLHGRTEVLHFRGNDHRVAMQLATGVGGLDLFADLVEQRHADLLFELPHLHRYGRLRQMQGVSRTRETLAPHDGVENLELAQGQMHRCDISIPNTLYQKLELRFMISSDMVSARESMNPSLSPGFDASVERAEAFVVLRQLSLVVCSRAQRALRSRQTWQSKPIRPGSRSTGKPTGSPITCRWTPTSWRVSKSPRRLASIAKRLPRRWPPSRPRAPGPRCGPTC</sequence>
<dbReference type="AntiFam" id="ANF00169">
    <property type="entry name" value="Shadow ORF (opposite dgdR)"/>
</dbReference>
<feature type="region of interest" description="Disordered" evidence="1">
    <location>
        <begin position="387"/>
        <end position="411"/>
    </location>
</feature>
<evidence type="ECO:0000313" key="2">
    <source>
        <dbReference type="EMBL" id="SBP89321.1"/>
    </source>
</evidence>
<evidence type="ECO:0000313" key="3">
    <source>
        <dbReference type="Proteomes" id="UP000214566"/>
    </source>
</evidence>
<reference evidence="2 3" key="1">
    <citation type="submission" date="2016-06" db="EMBL/GenBank/DDBJ databases">
        <authorList>
            <person name="Kjaerup R.B."/>
            <person name="Dalgaard T.S."/>
            <person name="Juul-Madsen H.R."/>
        </authorList>
    </citation>
    <scope>NUCLEOTIDE SEQUENCE [LARGE SCALE GENOMIC DNA]</scope>
    <source>
        <strain evidence="2 3">DSM 16361</strain>
    </source>
</reference>
<organism evidence="2 3">
    <name type="scientific">Thiomonas delicata</name>
    <name type="common">Thiomonas cuprina</name>
    <dbReference type="NCBI Taxonomy" id="364030"/>
    <lineage>
        <taxon>Bacteria</taxon>
        <taxon>Pseudomonadati</taxon>
        <taxon>Pseudomonadota</taxon>
        <taxon>Betaproteobacteria</taxon>
        <taxon>Burkholderiales</taxon>
        <taxon>Thiomonas</taxon>
    </lineage>
</organism>
<evidence type="ECO:0000256" key="1">
    <source>
        <dbReference type="SAM" id="MobiDB-lite"/>
    </source>
</evidence>
<protein>
    <submittedName>
        <fullName evidence="2">Uncharacterized protein</fullName>
    </submittedName>
</protein>
<dbReference type="Proteomes" id="UP000214566">
    <property type="component" value="Unassembled WGS sequence"/>
</dbReference>
<gene>
    <name evidence="2" type="ORF">THIARS_70941</name>
</gene>
<dbReference type="EMBL" id="FLMQ01000056">
    <property type="protein sequence ID" value="SBP89321.1"/>
    <property type="molecule type" value="Genomic_DNA"/>
</dbReference>
<name>A0A238D7X6_THIDL</name>